<dbReference type="RefSeq" id="WP_143380582.1">
    <property type="nucleotide sequence ID" value="NZ_CP041637.1"/>
</dbReference>
<dbReference type="Gene3D" id="3.90.550.10">
    <property type="entry name" value="Spore Coat Polysaccharide Biosynthesis Protein SpsA, Chain A"/>
    <property type="match status" value="1"/>
</dbReference>
<dbReference type="PANTHER" id="PTHR22916">
    <property type="entry name" value="GLYCOSYLTRANSFERASE"/>
    <property type="match status" value="1"/>
</dbReference>
<dbReference type="SUPFAM" id="SSF53448">
    <property type="entry name" value="Nucleotide-diphospho-sugar transferases"/>
    <property type="match status" value="1"/>
</dbReference>
<proteinExistence type="predicted"/>
<dbReference type="InterPro" id="IPR001173">
    <property type="entry name" value="Glyco_trans_2-like"/>
</dbReference>
<evidence type="ECO:0000313" key="2">
    <source>
        <dbReference type="EMBL" id="QDO93680.1"/>
    </source>
</evidence>
<dbReference type="PANTHER" id="PTHR22916:SF65">
    <property type="entry name" value="SLR1065 PROTEIN"/>
    <property type="match status" value="1"/>
</dbReference>
<dbReference type="AlphaFoldDB" id="A0A516GQM5"/>
<organism evidence="2 3">
    <name type="scientific">Formosa sediminum</name>
    <dbReference type="NCBI Taxonomy" id="2594004"/>
    <lineage>
        <taxon>Bacteria</taxon>
        <taxon>Pseudomonadati</taxon>
        <taxon>Bacteroidota</taxon>
        <taxon>Flavobacteriia</taxon>
        <taxon>Flavobacteriales</taxon>
        <taxon>Flavobacteriaceae</taxon>
        <taxon>Formosa</taxon>
    </lineage>
</organism>
<dbReference type="Proteomes" id="UP000319209">
    <property type="component" value="Chromosome"/>
</dbReference>
<name>A0A516GQM5_9FLAO</name>
<reference evidence="2 3" key="1">
    <citation type="submission" date="2019-07" db="EMBL/GenBank/DDBJ databases">
        <title>Genome sequencing for Formosa sp. PS13.</title>
        <authorList>
            <person name="Park S.-J."/>
        </authorList>
    </citation>
    <scope>NUCLEOTIDE SEQUENCE [LARGE SCALE GENOMIC DNA]</scope>
    <source>
        <strain evidence="2 3">PS13</strain>
    </source>
</reference>
<dbReference type="Pfam" id="PF00535">
    <property type="entry name" value="Glycos_transf_2"/>
    <property type="match status" value="1"/>
</dbReference>
<dbReference type="KEGG" id="fop:FNB79_06720"/>
<keyword evidence="2" id="KW-0808">Transferase</keyword>
<sequence length="274" mass="31495">MSEIYPKISVITPSYNQGKFIEETILSVINQGYDNLEYIIIDGGSTDNSVDIIKKYEDKIDFWVSEKDKGQSDAINKGLNRATGDIVCWLNSDDYFLPDALKKVGEYNWTDDIGILVGIGHKVNLDKEIIYTPDYYEPITLKDLFYWNKGKNFMQPAAFFSKKAWDTCGPLNADLNICMDVDLWIKIAKQFKFDRIKESLAHAYIHEDAKTTALIDEMIIETNLMIAQHGGLKEAQETIQDYLTNKIIQTKKINQSKNVSCKSKIKQYIKRLFN</sequence>
<evidence type="ECO:0000259" key="1">
    <source>
        <dbReference type="Pfam" id="PF00535"/>
    </source>
</evidence>
<feature type="domain" description="Glycosyltransferase 2-like" evidence="1">
    <location>
        <begin position="9"/>
        <end position="134"/>
    </location>
</feature>
<dbReference type="OrthoDB" id="597270at2"/>
<evidence type="ECO:0000313" key="3">
    <source>
        <dbReference type="Proteomes" id="UP000319209"/>
    </source>
</evidence>
<dbReference type="GO" id="GO:0016758">
    <property type="term" value="F:hexosyltransferase activity"/>
    <property type="evidence" value="ECO:0007669"/>
    <property type="project" value="UniProtKB-ARBA"/>
</dbReference>
<keyword evidence="3" id="KW-1185">Reference proteome</keyword>
<accession>A0A516GQM5</accession>
<gene>
    <name evidence="2" type="ORF">FNB79_06720</name>
</gene>
<dbReference type="CDD" id="cd06433">
    <property type="entry name" value="GT_2_WfgS_like"/>
    <property type="match status" value="1"/>
</dbReference>
<dbReference type="EMBL" id="CP041637">
    <property type="protein sequence ID" value="QDO93680.1"/>
    <property type="molecule type" value="Genomic_DNA"/>
</dbReference>
<dbReference type="InterPro" id="IPR029044">
    <property type="entry name" value="Nucleotide-diphossugar_trans"/>
</dbReference>
<protein>
    <submittedName>
        <fullName evidence="2">Glycosyltransferase</fullName>
    </submittedName>
</protein>